<dbReference type="GO" id="GO:0051536">
    <property type="term" value="F:iron-sulfur cluster binding"/>
    <property type="evidence" value="ECO:0007669"/>
    <property type="project" value="UniProtKB-KW"/>
</dbReference>
<keyword evidence="6" id="KW-1185">Reference proteome</keyword>
<accession>A0A516Q1I5</accession>
<evidence type="ECO:0000256" key="1">
    <source>
        <dbReference type="ARBA" id="ARBA00022723"/>
    </source>
</evidence>
<dbReference type="InterPro" id="IPR006963">
    <property type="entry name" value="Mopterin_OxRdtase_4Fe-4S_dom"/>
</dbReference>
<proteinExistence type="predicted"/>
<evidence type="ECO:0000256" key="3">
    <source>
        <dbReference type="ARBA" id="ARBA00023014"/>
    </source>
</evidence>
<organism evidence="5 6">
    <name type="scientific">Microlunatus elymi</name>
    <dbReference type="NCBI Taxonomy" id="2596828"/>
    <lineage>
        <taxon>Bacteria</taxon>
        <taxon>Bacillati</taxon>
        <taxon>Actinomycetota</taxon>
        <taxon>Actinomycetes</taxon>
        <taxon>Propionibacteriales</taxon>
        <taxon>Propionibacteriaceae</taxon>
        <taxon>Microlunatus</taxon>
    </lineage>
</organism>
<keyword evidence="2" id="KW-0408">Iron</keyword>
<dbReference type="Proteomes" id="UP000319263">
    <property type="component" value="Chromosome"/>
</dbReference>
<gene>
    <name evidence="5" type="ORF">FOE78_16395</name>
</gene>
<name>A0A516Q1I5_9ACTN</name>
<evidence type="ECO:0000313" key="5">
    <source>
        <dbReference type="EMBL" id="QDP97293.1"/>
    </source>
</evidence>
<dbReference type="OrthoDB" id="7376058at2"/>
<evidence type="ECO:0000256" key="2">
    <source>
        <dbReference type="ARBA" id="ARBA00023004"/>
    </source>
</evidence>
<dbReference type="Pfam" id="PF04879">
    <property type="entry name" value="Molybdop_Fe4S4"/>
    <property type="match status" value="1"/>
</dbReference>
<keyword evidence="1" id="KW-0479">Metal-binding</keyword>
<keyword evidence="3" id="KW-0411">Iron-sulfur</keyword>
<dbReference type="GO" id="GO:0046872">
    <property type="term" value="F:metal ion binding"/>
    <property type="evidence" value="ECO:0007669"/>
    <property type="project" value="UniProtKB-KW"/>
</dbReference>
<dbReference type="AlphaFoldDB" id="A0A516Q1I5"/>
<dbReference type="KEGG" id="mik:FOE78_16395"/>
<protein>
    <recommendedName>
        <fullName evidence="4">4Fe-4S Mo/W bis-MGD-type domain-containing protein</fullName>
    </recommendedName>
</protein>
<dbReference type="RefSeq" id="WP_143987254.1">
    <property type="nucleotide sequence ID" value="NZ_CP041692.1"/>
</dbReference>
<dbReference type="EMBL" id="CP041692">
    <property type="protein sequence ID" value="QDP97293.1"/>
    <property type="molecule type" value="Genomic_DNA"/>
</dbReference>
<evidence type="ECO:0000259" key="4">
    <source>
        <dbReference type="Pfam" id="PF04879"/>
    </source>
</evidence>
<reference evidence="5 6" key="1">
    <citation type="submission" date="2019-07" db="EMBL/GenBank/DDBJ databases">
        <title>Microlunatus dokdonensis sp. nov. isolated from the rhizospheric soil of the wild plant Elymus tsukushiensis.</title>
        <authorList>
            <person name="Ghim S.-Y."/>
            <person name="Hwang Y.-J."/>
            <person name="Son J.-S."/>
            <person name="Shin J.-H."/>
        </authorList>
    </citation>
    <scope>NUCLEOTIDE SEQUENCE [LARGE SCALE GENOMIC DNA]</scope>
    <source>
        <strain evidence="5 6">KUDC0627</strain>
    </source>
</reference>
<dbReference type="Gene3D" id="2.20.25.90">
    <property type="entry name" value="ADC-like domains"/>
    <property type="match status" value="1"/>
</dbReference>
<sequence>MSRDRIADIWGRRTPHPAGTTWPARVDQFLVDGVAEDEIERWVRGACLLCSNGCGAEVAVLDNTIVGIRGTATAAAAFGEAPYRLSSDPSSRSPR</sequence>
<feature type="domain" description="4Fe-4S Mo/W bis-MGD-type" evidence="4">
    <location>
        <begin position="41"/>
        <end position="79"/>
    </location>
</feature>
<dbReference type="GO" id="GO:0016491">
    <property type="term" value="F:oxidoreductase activity"/>
    <property type="evidence" value="ECO:0007669"/>
    <property type="project" value="InterPro"/>
</dbReference>
<evidence type="ECO:0000313" key="6">
    <source>
        <dbReference type="Proteomes" id="UP000319263"/>
    </source>
</evidence>
<dbReference type="SUPFAM" id="SSF53706">
    <property type="entry name" value="Formate dehydrogenase/DMSO reductase, domains 1-3"/>
    <property type="match status" value="1"/>
</dbReference>